<dbReference type="PANTHER" id="PTHR37814:SF1">
    <property type="entry name" value="MEMBRANE PROTEIN"/>
    <property type="match status" value="1"/>
</dbReference>
<dbReference type="Proteomes" id="UP000007488">
    <property type="component" value="Chromosome"/>
</dbReference>
<feature type="transmembrane region" description="Helical" evidence="1">
    <location>
        <begin position="188"/>
        <end position="210"/>
    </location>
</feature>
<dbReference type="STRING" id="645991.Sgly_0242"/>
<evidence type="ECO:0000256" key="1">
    <source>
        <dbReference type="SAM" id="Phobius"/>
    </source>
</evidence>
<dbReference type="InterPro" id="IPR038728">
    <property type="entry name" value="YkvI-like"/>
</dbReference>
<feature type="transmembrane region" description="Helical" evidence="1">
    <location>
        <begin position="263"/>
        <end position="290"/>
    </location>
</feature>
<keyword evidence="1" id="KW-0812">Transmembrane</keyword>
<evidence type="ECO:0000313" key="2">
    <source>
        <dbReference type="EMBL" id="ADY54611.1"/>
    </source>
</evidence>
<dbReference type="PANTHER" id="PTHR37814">
    <property type="entry name" value="CONSERVED MEMBRANE PROTEIN"/>
    <property type="match status" value="1"/>
</dbReference>
<proteinExistence type="predicted"/>
<dbReference type="RefSeq" id="WP_013623482.1">
    <property type="nucleotide sequence ID" value="NC_015172.1"/>
</dbReference>
<keyword evidence="3" id="KW-1185">Reference proteome</keyword>
<reference evidence="3" key="2">
    <citation type="submission" date="2011-02" db="EMBL/GenBank/DDBJ databases">
        <title>The complete genome of Syntrophobotulus glycolicus DSM 8271.</title>
        <authorList>
            <person name="Lucas S."/>
            <person name="Copeland A."/>
            <person name="Lapidus A."/>
            <person name="Bruce D."/>
            <person name="Goodwin L."/>
            <person name="Pitluck S."/>
            <person name="Kyrpides N."/>
            <person name="Mavromatis K."/>
            <person name="Pagani I."/>
            <person name="Ivanova N."/>
            <person name="Mikhailova N."/>
            <person name="Chertkov O."/>
            <person name="Held B."/>
            <person name="Detter J.C."/>
            <person name="Tapia R."/>
            <person name="Han C."/>
            <person name="Land M."/>
            <person name="Hauser L."/>
            <person name="Markowitz V."/>
            <person name="Cheng J.-F."/>
            <person name="Hugenholtz P."/>
            <person name="Woyke T."/>
            <person name="Wu D."/>
            <person name="Spring S."/>
            <person name="Schroeder M."/>
            <person name="Brambilla E."/>
            <person name="Klenk H.-P."/>
            <person name="Eisen J.A."/>
        </authorList>
    </citation>
    <scope>NUCLEOTIDE SEQUENCE [LARGE SCALE GENOMIC DNA]</scope>
    <source>
        <strain evidence="3">DSM 8271 / FlGlyR</strain>
    </source>
</reference>
<sequence>MIQKQHLSVTTIACSLIGTVVGAGFATGQEIFRFFTVFGKPGLLGIIMATIFFGYFSWLIMHFSQRIKAKNHYDLIAYIMGRKLGRLIDGLLTISFISVLIVMAAGAGAVFNDLFGLPPVAGSLVMLSLTFFTVVSGQNNVIKAISIVVPFMLAAVLGVSVFTFALNSTGISNLSLIQTGSLGATKSWITSSVLYVSYNIILALAILSSLGRLSTDQKKNALGATFGCLGLGAGILAINFALVCTFPQTAGHQVPMLYLASRIHFLIPWGYGIIILLEIYTTAVSILYGFTLRLSTDKASRVAYSFLACAIAVLLARYGFSESVVIYYPLIGWAGIVFLFCLVGKHVKILFQKDS</sequence>
<feature type="transmembrane region" description="Helical" evidence="1">
    <location>
        <begin position="222"/>
        <end position="243"/>
    </location>
</feature>
<organism evidence="2 3">
    <name type="scientific">Syntrophobotulus glycolicus (strain DSM 8271 / FlGlyR)</name>
    <dbReference type="NCBI Taxonomy" id="645991"/>
    <lineage>
        <taxon>Bacteria</taxon>
        <taxon>Bacillati</taxon>
        <taxon>Bacillota</taxon>
        <taxon>Clostridia</taxon>
        <taxon>Eubacteriales</taxon>
        <taxon>Desulfitobacteriaceae</taxon>
        <taxon>Syntrophobotulus</taxon>
    </lineage>
</organism>
<feature type="transmembrane region" description="Helical" evidence="1">
    <location>
        <begin position="302"/>
        <end position="320"/>
    </location>
</feature>
<dbReference type="HOGENOM" id="CLU_043930_0_0_9"/>
<gene>
    <name evidence="2" type="ordered locus">Sgly_0242</name>
</gene>
<keyword evidence="1" id="KW-1133">Transmembrane helix</keyword>
<feature type="transmembrane region" description="Helical" evidence="1">
    <location>
        <begin position="117"/>
        <end position="135"/>
    </location>
</feature>
<dbReference type="OrthoDB" id="4424890at2"/>
<feature type="transmembrane region" description="Helical" evidence="1">
    <location>
        <begin position="90"/>
        <end position="111"/>
    </location>
</feature>
<reference evidence="2 3" key="1">
    <citation type="journal article" date="2011" name="Stand. Genomic Sci.">
        <title>Complete genome sequence of Syntrophobotulus glycolicus type strain (FlGlyR).</title>
        <authorList>
            <person name="Han C."/>
            <person name="Mwirichia R."/>
            <person name="Chertkov O."/>
            <person name="Held B."/>
            <person name="Lapidus A."/>
            <person name="Nolan M."/>
            <person name="Lucas S."/>
            <person name="Hammon N."/>
            <person name="Deshpande S."/>
            <person name="Cheng J.F."/>
            <person name="Tapia R."/>
            <person name="Goodwin L."/>
            <person name="Pitluck S."/>
            <person name="Huntemann M."/>
            <person name="Liolios K."/>
            <person name="Ivanova N."/>
            <person name="Pagani I."/>
            <person name="Mavromatis K."/>
            <person name="Ovchinikova G."/>
            <person name="Pati A."/>
            <person name="Chen A."/>
            <person name="Palaniappan K."/>
            <person name="Land M."/>
            <person name="Hauser L."/>
            <person name="Brambilla E.M."/>
            <person name="Rohde M."/>
            <person name="Spring S."/>
            <person name="Sikorski J."/>
            <person name="Goker M."/>
            <person name="Woyke T."/>
            <person name="Bristow J."/>
            <person name="Eisen J.A."/>
            <person name="Markowitz V."/>
            <person name="Hugenholtz P."/>
            <person name="Kyrpides N.C."/>
            <person name="Klenk H.P."/>
            <person name="Detter J.C."/>
        </authorList>
    </citation>
    <scope>NUCLEOTIDE SEQUENCE [LARGE SCALE GENOMIC DNA]</scope>
    <source>
        <strain evidence="3">DSM 8271 / FlGlyR</strain>
    </source>
</reference>
<accession>F0SWS1</accession>
<name>F0SWS1_SYNGF</name>
<dbReference type="KEGG" id="sgy:Sgly_0242"/>
<keyword evidence="1" id="KW-0472">Membrane</keyword>
<dbReference type="EMBL" id="CP002547">
    <property type="protein sequence ID" value="ADY54611.1"/>
    <property type="molecule type" value="Genomic_DNA"/>
</dbReference>
<dbReference type="eggNOG" id="COG3949">
    <property type="taxonomic scope" value="Bacteria"/>
</dbReference>
<evidence type="ECO:0000313" key="3">
    <source>
        <dbReference type="Proteomes" id="UP000007488"/>
    </source>
</evidence>
<dbReference type="AlphaFoldDB" id="F0SWS1"/>
<feature type="transmembrane region" description="Helical" evidence="1">
    <location>
        <begin position="42"/>
        <end position="61"/>
    </location>
</feature>
<feature type="transmembrane region" description="Helical" evidence="1">
    <location>
        <begin position="326"/>
        <end position="343"/>
    </location>
</feature>
<feature type="transmembrane region" description="Helical" evidence="1">
    <location>
        <begin position="147"/>
        <end position="168"/>
    </location>
</feature>
<protein>
    <submittedName>
        <fullName evidence="2">Uncharacterized membrane protein</fullName>
    </submittedName>
</protein>